<reference evidence="2" key="1">
    <citation type="journal article" date="1995" name="Indian J. Biochem. Biophys.">
        <title>Utility of a Mycobacterium tuberculosis GC-rich repetitive sequence in the diagnosis of tuberculous pleural effusion by PCR.</title>
        <authorList>
            <person name="Verma A."/>
            <person name="Dasgupta N."/>
            <person name="Aggrawal A.N."/>
            <person name="Pande J.N."/>
            <person name="Tyagi J.S."/>
        </authorList>
    </citation>
    <scope>NUCLEOTIDE SEQUENCE</scope>
    <source>
        <strain evidence="2">H37Rv</strain>
    </source>
</reference>
<evidence type="ECO:0000313" key="2">
    <source>
        <dbReference type="EMBL" id="CAA45076.1"/>
    </source>
</evidence>
<protein>
    <submittedName>
        <fullName evidence="2">Predicted ORF</fullName>
    </submittedName>
</protein>
<organism evidence="2">
    <name type="scientific">Mycobacterium tuberculosis</name>
    <dbReference type="NCBI Taxonomy" id="1773"/>
    <lineage>
        <taxon>Bacteria</taxon>
        <taxon>Bacillati</taxon>
        <taxon>Actinomycetota</taxon>
        <taxon>Actinomycetes</taxon>
        <taxon>Mycobacteriales</taxon>
        <taxon>Mycobacteriaceae</taxon>
        <taxon>Mycobacterium</taxon>
        <taxon>Mycobacterium tuberculosis complex</taxon>
    </lineage>
</organism>
<proteinExistence type="predicted"/>
<dbReference type="AlphaFoldDB" id="P95304"/>
<evidence type="ECO:0000256" key="1">
    <source>
        <dbReference type="SAM" id="MobiDB-lite"/>
    </source>
</evidence>
<dbReference type="EMBL" id="X63508">
    <property type="protein sequence ID" value="CAA45076.1"/>
    <property type="molecule type" value="Genomic_DNA"/>
</dbReference>
<feature type="region of interest" description="Disordered" evidence="1">
    <location>
        <begin position="38"/>
        <end position="79"/>
    </location>
</feature>
<reference evidence="2" key="2">
    <citation type="submission" date="1996-02" db="EMBL/GenBank/DDBJ databases">
        <authorList>
            <person name="Tyagi J.S."/>
        </authorList>
    </citation>
    <scope>NUCLEOTIDE SEQUENCE</scope>
    <source>
        <strain evidence="2">H37Rv</strain>
    </source>
</reference>
<sequence length="79" mass="8104">MTSHASQPLTAWCPTTSDTPVRVGINCRNQRYRDPAPHAALPHVSQAPAAGRLTGRGGVADKRAAVPGTGRAAKPAPPG</sequence>
<accession>P95304</accession>
<name>P95304_MYCTX</name>